<dbReference type="GO" id="GO:0006304">
    <property type="term" value="P:DNA modification"/>
    <property type="evidence" value="ECO:0007669"/>
    <property type="project" value="InterPro"/>
</dbReference>
<protein>
    <recommendedName>
        <fullName evidence="1">site-specific DNA-methyltransferase (adenine-specific)</fullName>
        <ecNumber evidence="1">2.1.1.72</ecNumber>
    </recommendedName>
</protein>
<gene>
    <name evidence="7" type="ORF">HKD42_11810</name>
</gene>
<dbReference type="PROSITE" id="PS00092">
    <property type="entry name" value="N6_MTASE"/>
    <property type="match status" value="1"/>
</dbReference>
<evidence type="ECO:0000256" key="4">
    <source>
        <dbReference type="ARBA" id="ARBA00022691"/>
    </source>
</evidence>
<proteinExistence type="predicted"/>
<dbReference type="RefSeq" id="WP_170013583.1">
    <property type="nucleotide sequence ID" value="NZ_JABCRE010000003.1"/>
</dbReference>
<dbReference type="GO" id="GO:0003676">
    <property type="term" value="F:nucleic acid binding"/>
    <property type="evidence" value="ECO:0007669"/>
    <property type="project" value="InterPro"/>
</dbReference>
<feature type="domain" description="Type II methyltransferase M.TaqI-like" evidence="6">
    <location>
        <begin position="102"/>
        <end position="280"/>
    </location>
</feature>
<dbReference type="SUPFAM" id="SSF53335">
    <property type="entry name" value="S-adenosyl-L-methionine-dependent methyltransferases"/>
    <property type="match status" value="1"/>
</dbReference>
<dbReference type="PANTHER" id="PTHR33841:SF1">
    <property type="entry name" value="DNA METHYLTRANSFERASE A"/>
    <property type="match status" value="1"/>
</dbReference>
<dbReference type="PANTHER" id="PTHR33841">
    <property type="entry name" value="DNA METHYLTRANSFERASE YEEA-RELATED"/>
    <property type="match status" value="1"/>
</dbReference>
<dbReference type="GO" id="GO:0004519">
    <property type="term" value="F:endonuclease activity"/>
    <property type="evidence" value="ECO:0007669"/>
    <property type="project" value="UniProtKB-KW"/>
</dbReference>
<comment type="catalytic activity">
    <reaction evidence="5">
        <text>a 2'-deoxyadenosine in DNA + S-adenosyl-L-methionine = an N(6)-methyl-2'-deoxyadenosine in DNA + S-adenosyl-L-homocysteine + H(+)</text>
        <dbReference type="Rhea" id="RHEA:15197"/>
        <dbReference type="Rhea" id="RHEA-COMP:12418"/>
        <dbReference type="Rhea" id="RHEA-COMP:12419"/>
        <dbReference type="ChEBI" id="CHEBI:15378"/>
        <dbReference type="ChEBI" id="CHEBI:57856"/>
        <dbReference type="ChEBI" id="CHEBI:59789"/>
        <dbReference type="ChEBI" id="CHEBI:90615"/>
        <dbReference type="ChEBI" id="CHEBI:90616"/>
        <dbReference type="EC" id="2.1.1.72"/>
    </reaction>
</comment>
<evidence type="ECO:0000256" key="2">
    <source>
        <dbReference type="ARBA" id="ARBA00022603"/>
    </source>
</evidence>
<dbReference type="InterPro" id="IPR050953">
    <property type="entry name" value="N4_N6_ade-DNA_methylase"/>
</dbReference>
<dbReference type="Gene3D" id="3.40.50.150">
    <property type="entry name" value="Vaccinia Virus protein VP39"/>
    <property type="match status" value="1"/>
</dbReference>
<dbReference type="AlphaFoldDB" id="A0A848QUH4"/>
<evidence type="ECO:0000313" key="7">
    <source>
        <dbReference type="EMBL" id="NMW32748.1"/>
    </source>
</evidence>
<keyword evidence="4" id="KW-0949">S-adenosyl-L-methionine</keyword>
<dbReference type="GO" id="GO:0009007">
    <property type="term" value="F:site-specific DNA-methyltransferase (adenine-specific) activity"/>
    <property type="evidence" value="ECO:0007669"/>
    <property type="project" value="UniProtKB-EC"/>
</dbReference>
<dbReference type="EMBL" id="JABCRE010000003">
    <property type="protein sequence ID" value="NMW32748.1"/>
    <property type="molecule type" value="Genomic_DNA"/>
</dbReference>
<dbReference type="InterPro" id="IPR002052">
    <property type="entry name" value="DNA_methylase_N6_adenine_CS"/>
</dbReference>
<reference evidence="7 8" key="1">
    <citation type="submission" date="2020-04" db="EMBL/GenBank/DDBJ databases">
        <authorList>
            <person name="Liu A."/>
        </authorList>
    </citation>
    <scope>NUCLEOTIDE SEQUENCE [LARGE SCALE GENOMIC DNA]</scope>
    <source>
        <strain evidence="7 8">RZ02</strain>
    </source>
</reference>
<evidence type="ECO:0000256" key="3">
    <source>
        <dbReference type="ARBA" id="ARBA00022679"/>
    </source>
</evidence>
<keyword evidence="7" id="KW-0255">Endonuclease</keyword>
<dbReference type="EC" id="2.1.1.72" evidence="1"/>
<comment type="caution">
    <text evidence="7">The sequence shown here is derived from an EMBL/GenBank/DDBJ whole genome shotgun (WGS) entry which is preliminary data.</text>
</comment>
<evidence type="ECO:0000259" key="6">
    <source>
        <dbReference type="Pfam" id="PF07669"/>
    </source>
</evidence>
<keyword evidence="7" id="KW-0540">Nuclease</keyword>
<dbReference type="GO" id="GO:0032259">
    <property type="term" value="P:methylation"/>
    <property type="evidence" value="ECO:0007669"/>
    <property type="project" value="UniProtKB-KW"/>
</dbReference>
<organism evidence="7 8">
    <name type="scientific">Pontixanthobacter rizhaonensis</name>
    <dbReference type="NCBI Taxonomy" id="2730337"/>
    <lineage>
        <taxon>Bacteria</taxon>
        <taxon>Pseudomonadati</taxon>
        <taxon>Pseudomonadota</taxon>
        <taxon>Alphaproteobacteria</taxon>
        <taxon>Sphingomonadales</taxon>
        <taxon>Erythrobacteraceae</taxon>
        <taxon>Pontixanthobacter</taxon>
    </lineage>
</organism>
<dbReference type="PRINTS" id="PR00507">
    <property type="entry name" value="N12N6MTFRASE"/>
</dbReference>
<dbReference type="InterPro" id="IPR029063">
    <property type="entry name" value="SAM-dependent_MTases_sf"/>
</dbReference>
<accession>A0A848QUH4</accession>
<sequence>MSDLAPFTLKGRNPDVLSCIANLSNDEVFTPPEFANRMLDTLAEAWAADNDGADIWADSSVTFLDPCTKSGVFLREIAKRLIAGLESEVPDLQERVDHVLTKQVFGIGITQLTALLARRSLYCSKNATGEHSVAKSFDDDAGNVWFERTKHKWEKERCKFCGAPKSLFDRELEFENYAYAFIHSSKIDAHLDALFGGKMQFDVVIGNPPYQMTGGAGGSSDSSIYHLFVEQAFNLQPRFVSMVIPSRWMAGGRGLAGFREQMLSGGHVRGLTDYTDSAAAFPGVQIKGGICFFLWDRDQAGPCNLTRISDGIETEQKSRDLGEFDVFVREERALEILKKVLKKEEDSILSLVSGDTPYGIATNFKNWNEKKKSGSIPLHLINRGKRSIGFVRRDLIKKNATSIDRWKVLVPEAYGAGESFPHQILGKEIVASPPAVCTQSYLVVSPFKTKEEAESFASYYRTRLFRFLVSLRKITQHALRSTYSWVPLQAWDQVWTDEKLYQKYEIDQDEIAYIESMIRPMEASGE</sequence>
<dbReference type="InterPro" id="IPR011639">
    <property type="entry name" value="MethylTrfase_TaqI-like_dom"/>
</dbReference>
<keyword evidence="3" id="KW-0808">Transferase</keyword>
<dbReference type="Pfam" id="PF07669">
    <property type="entry name" value="Eco57I"/>
    <property type="match status" value="1"/>
</dbReference>
<evidence type="ECO:0000256" key="1">
    <source>
        <dbReference type="ARBA" id="ARBA00011900"/>
    </source>
</evidence>
<keyword evidence="8" id="KW-1185">Reference proteome</keyword>
<evidence type="ECO:0000313" key="8">
    <source>
        <dbReference type="Proteomes" id="UP000561181"/>
    </source>
</evidence>
<keyword evidence="2" id="KW-0489">Methyltransferase</keyword>
<dbReference type="Proteomes" id="UP000561181">
    <property type="component" value="Unassembled WGS sequence"/>
</dbReference>
<evidence type="ECO:0000256" key="5">
    <source>
        <dbReference type="ARBA" id="ARBA00047942"/>
    </source>
</evidence>
<keyword evidence="7" id="KW-0378">Hydrolase</keyword>
<name>A0A848QUH4_9SPHN</name>